<name>A0A2A6C016_PRIPA</name>
<evidence type="ECO:0000313" key="1">
    <source>
        <dbReference type="EnsemblMetazoa" id="PPA45852.1"/>
    </source>
</evidence>
<keyword evidence="2" id="KW-1185">Reference proteome</keyword>
<reference evidence="1" key="2">
    <citation type="submission" date="2022-06" db="UniProtKB">
        <authorList>
            <consortium name="EnsemblMetazoa"/>
        </authorList>
    </citation>
    <scope>IDENTIFICATION</scope>
    <source>
        <strain evidence="1">PS312</strain>
    </source>
</reference>
<protein>
    <submittedName>
        <fullName evidence="1">Uncharacterized protein</fullName>
    </submittedName>
</protein>
<gene>
    <name evidence="1" type="primary">WBGene00284221</name>
</gene>
<sequence length="73" mass="8301">MRPPGTRPAYCWRGTARAAACCMYTPCIPFMPAICTYDYVDYDKRSWLRTSMSMLSSRNASFTCAITSLITLR</sequence>
<dbReference type="Proteomes" id="UP000005239">
    <property type="component" value="Unassembled WGS sequence"/>
</dbReference>
<accession>A0A8R1V1G5</accession>
<accession>A0A2A6C016</accession>
<organism evidence="1 2">
    <name type="scientific">Pristionchus pacificus</name>
    <name type="common">Parasitic nematode worm</name>
    <dbReference type="NCBI Taxonomy" id="54126"/>
    <lineage>
        <taxon>Eukaryota</taxon>
        <taxon>Metazoa</taxon>
        <taxon>Ecdysozoa</taxon>
        <taxon>Nematoda</taxon>
        <taxon>Chromadorea</taxon>
        <taxon>Rhabditida</taxon>
        <taxon>Rhabditina</taxon>
        <taxon>Diplogasteromorpha</taxon>
        <taxon>Diplogasteroidea</taxon>
        <taxon>Neodiplogasteridae</taxon>
        <taxon>Pristionchus</taxon>
    </lineage>
</organism>
<proteinExistence type="predicted"/>
<reference evidence="2" key="1">
    <citation type="journal article" date="2008" name="Nat. Genet.">
        <title>The Pristionchus pacificus genome provides a unique perspective on nematode lifestyle and parasitism.</title>
        <authorList>
            <person name="Dieterich C."/>
            <person name="Clifton S.W."/>
            <person name="Schuster L.N."/>
            <person name="Chinwalla A."/>
            <person name="Delehaunty K."/>
            <person name="Dinkelacker I."/>
            <person name="Fulton L."/>
            <person name="Fulton R."/>
            <person name="Godfrey J."/>
            <person name="Minx P."/>
            <person name="Mitreva M."/>
            <person name="Roeseler W."/>
            <person name="Tian H."/>
            <person name="Witte H."/>
            <person name="Yang S.P."/>
            <person name="Wilson R.K."/>
            <person name="Sommer R.J."/>
        </authorList>
    </citation>
    <scope>NUCLEOTIDE SEQUENCE [LARGE SCALE GENOMIC DNA]</scope>
    <source>
        <strain evidence="2">PS312</strain>
    </source>
</reference>
<dbReference type="EnsemblMetazoa" id="PPA45852.1">
    <property type="protein sequence ID" value="PPA45852.1"/>
    <property type="gene ID" value="WBGene00284221"/>
</dbReference>
<dbReference type="AlphaFoldDB" id="A0A2A6C016"/>
<evidence type="ECO:0000313" key="2">
    <source>
        <dbReference type="Proteomes" id="UP000005239"/>
    </source>
</evidence>